<gene>
    <name evidence="12" type="ORF">SEMRO_138_G064740.1</name>
</gene>
<comment type="catalytic activity">
    <reaction evidence="10">
        <text>(1S,2R)-1-C-(indol-3-yl)glycerol 3-phosphate + L-serine = D-glyceraldehyde 3-phosphate + L-tryptophan + H2O</text>
        <dbReference type="Rhea" id="RHEA:10532"/>
        <dbReference type="ChEBI" id="CHEBI:15377"/>
        <dbReference type="ChEBI" id="CHEBI:33384"/>
        <dbReference type="ChEBI" id="CHEBI:57912"/>
        <dbReference type="ChEBI" id="CHEBI:58866"/>
        <dbReference type="ChEBI" id="CHEBI:59776"/>
        <dbReference type="EC" id="4.2.1.20"/>
    </reaction>
</comment>
<dbReference type="InterPro" id="IPR011060">
    <property type="entry name" value="RibuloseP-bd_barrel"/>
</dbReference>
<dbReference type="GO" id="GO:0004834">
    <property type="term" value="F:tryptophan synthase activity"/>
    <property type="evidence" value="ECO:0007669"/>
    <property type="project" value="UniProtKB-EC"/>
</dbReference>
<keyword evidence="8" id="KW-0057">Aromatic amino acid biosynthesis</keyword>
<dbReference type="SUPFAM" id="SSF53686">
    <property type="entry name" value="Tryptophan synthase beta subunit-like PLP-dependent enzymes"/>
    <property type="match status" value="1"/>
</dbReference>
<dbReference type="Gene3D" id="3.20.20.70">
    <property type="entry name" value="Aldolase class I"/>
    <property type="match status" value="1"/>
</dbReference>
<dbReference type="FunFam" id="3.20.20.70:FF:000037">
    <property type="entry name" value="Tryptophan synthase alpha chain"/>
    <property type="match status" value="1"/>
</dbReference>
<feature type="domain" description="Tryptophan synthase beta chain-like PALP" evidence="11">
    <location>
        <begin position="444"/>
        <end position="762"/>
    </location>
</feature>
<keyword evidence="7" id="KW-0663">Pyridoxal phosphate</keyword>
<evidence type="ECO:0000256" key="4">
    <source>
        <dbReference type="ARBA" id="ARBA00012043"/>
    </source>
</evidence>
<dbReference type="InterPro" id="IPR023026">
    <property type="entry name" value="Trp_synth_beta/beta-like"/>
</dbReference>
<evidence type="ECO:0000256" key="10">
    <source>
        <dbReference type="ARBA" id="ARBA00049047"/>
    </source>
</evidence>
<dbReference type="EMBL" id="CAICTM010000137">
    <property type="protein sequence ID" value="CAB9502498.1"/>
    <property type="molecule type" value="Genomic_DNA"/>
</dbReference>
<reference evidence="12" key="1">
    <citation type="submission" date="2020-06" db="EMBL/GenBank/DDBJ databases">
        <authorList>
            <consortium name="Plant Systems Biology data submission"/>
        </authorList>
    </citation>
    <scope>NUCLEOTIDE SEQUENCE</scope>
    <source>
        <strain evidence="12">D6</strain>
    </source>
</reference>
<organism evidence="12 13">
    <name type="scientific">Seminavis robusta</name>
    <dbReference type="NCBI Taxonomy" id="568900"/>
    <lineage>
        <taxon>Eukaryota</taxon>
        <taxon>Sar</taxon>
        <taxon>Stramenopiles</taxon>
        <taxon>Ochrophyta</taxon>
        <taxon>Bacillariophyta</taxon>
        <taxon>Bacillariophyceae</taxon>
        <taxon>Bacillariophycidae</taxon>
        <taxon>Naviculales</taxon>
        <taxon>Naviculaceae</taxon>
        <taxon>Seminavis</taxon>
    </lineage>
</organism>
<dbReference type="SUPFAM" id="SSF51366">
    <property type="entry name" value="Ribulose-phoshate binding barrel"/>
    <property type="match status" value="1"/>
</dbReference>
<keyword evidence="6" id="KW-0822">Tryptophan biosynthesis</keyword>
<dbReference type="InterPro" id="IPR036052">
    <property type="entry name" value="TrpB-like_PALP_sf"/>
</dbReference>
<dbReference type="OrthoDB" id="10050244at2759"/>
<comment type="caution">
    <text evidence="12">The sequence shown here is derived from an EMBL/GenBank/DDBJ whole genome shotgun (WGS) entry which is preliminary data.</text>
</comment>
<keyword evidence="9" id="KW-0456">Lyase</keyword>
<evidence type="ECO:0000256" key="3">
    <source>
        <dbReference type="ARBA" id="ARBA00004733"/>
    </source>
</evidence>
<evidence type="ECO:0000256" key="2">
    <source>
        <dbReference type="ARBA" id="ARBA00003365"/>
    </source>
</evidence>
<comment type="pathway">
    <text evidence="3">Amino-acid biosynthesis; L-tryptophan biosynthesis; L-tryptophan from chorismate: step 5/5.</text>
</comment>
<dbReference type="FunFam" id="3.40.50.1100:FF:000004">
    <property type="entry name" value="Tryptophan synthase beta chain"/>
    <property type="match status" value="1"/>
</dbReference>
<dbReference type="InterPro" id="IPR002028">
    <property type="entry name" value="Trp_synthase_suA"/>
</dbReference>
<dbReference type="Gene3D" id="3.40.50.1100">
    <property type="match status" value="2"/>
</dbReference>
<dbReference type="EC" id="4.2.1.20" evidence="4"/>
<keyword evidence="13" id="KW-1185">Reference proteome</keyword>
<dbReference type="PANTHER" id="PTHR48077">
    <property type="entry name" value="TRYPTOPHAN SYNTHASE-RELATED"/>
    <property type="match status" value="1"/>
</dbReference>
<evidence type="ECO:0000256" key="1">
    <source>
        <dbReference type="ARBA" id="ARBA00001933"/>
    </source>
</evidence>
<dbReference type="PANTHER" id="PTHR48077:SF3">
    <property type="entry name" value="TRYPTOPHAN SYNTHASE"/>
    <property type="match status" value="1"/>
</dbReference>
<evidence type="ECO:0000313" key="12">
    <source>
        <dbReference type="EMBL" id="CAB9502498.1"/>
    </source>
</evidence>
<evidence type="ECO:0000256" key="5">
    <source>
        <dbReference type="ARBA" id="ARBA00022605"/>
    </source>
</evidence>
<accession>A0A9N8HA68</accession>
<dbReference type="InterPro" id="IPR006654">
    <property type="entry name" value="Trp_synth_beta"/>
</dbReference>
<evidence type="ECO:0000256" key="8">
    <source>
        <dbReference type="ARBA" id="ARBA00023141"/>
    </source>
</evidence>
<evidence type="ECO:0000313" key="13">
    <source>
        <dbReference type="Proteomes" id="UP001153069"/>
    </source>
</evidence>
<dbReference type="NCBIfam" id="TIGR00262">
    <property type="entry name" value="trpA"/>
    <property type="match status" value="1"/>
</dbReference>
<dbReference type="CDD" id="cd06446">
    <property type="entry name" value="Trp-synth_B"/>
    <property type="match status" value="1"/>
</dbReference>
<evidence type="ECO:0000259" key="11">
    <source>
        <dbReference type="Pfam" id="PF00291"/>
    </source>
</evidence>
<sequence length="770" mass="82709">MITPMLQLLEARMSVFVVLLCWWIQPRSGGAFLMNPSSLRTPLIAGSPKSTSDLKAMLSNSTLLSPPTLPSFPFSQQDQMMPWPTSNPLLPVLPESTGTERIEKAFARTKQQGSAAFVSYVTAGYPNADATPSILLAMERGGATLIELGMPYSDPQADGPTNQRANEIALERGTTRLEHCLDMLRTARANGLTVPVVLMGYVNPFLQYGSMEKLCKDTRDAGGDGFLIVDLPPASQQGAELHKACRKHGLSNIPLVTPDTSEDRIDFLAKNVASTFLYCVSVNGVTGARDELPDDLESFMERVRAKTDLPLAVGFGISTPQMVHKVSNIADAVVVGSAIVKSIVDDATTTSEDAVEEQVAYLASGTKQGPRPKNQARGLSQVPASDELLGSVEQGDGNFGSYGGQFVPECLAGPLQELKMAYQHLKDDPSFQAELDEYRRDFIGGPTPLQKAERLTELCGGATIWLKREDLCQTGSCAVNNVVGQALLAKRSNKRRIIADTASGQNGVAVATVCAKLGLDCTIYMGETDIQRDPSNTVEQMRALGATVVPVEHGEGKLKDAINEGMRDFVATIQDSYYMVGSVVGPDPFPAMVRDFQSVIGQEIRQQALTNMGKLPDAIVACVGRGSNAIGAFSAFLTDEEVALFGVEGHHCASLSKGSHGVFHGAKSYILQDEQSGQMEKTHSIAAGLDYPVVGPEHAYLKDTARATYVSLADEEALEGFRALYEQEGILSALEPSHAIFYAMQVAREMGTGKDIVINISGRGHERPGA</sequence>
<dbReference type="InterPro" id="IPR001926">
    <property type="entry name" value="TrpB-like_PALP"/>
</dbReference>
<evidence type="ECO:0000256" key="7">
    <source>
        <dbReference type="ARBA" id="ARBA00022898"/>
    </source>
</evidence>
<proteinExistence type="inferred from homology"/>
<comment type="cofactor">
    <cofactor evidence="1">
        <name>pyridoxal 5'-phosphate</name>
        <dbReference type="ChEBI" id="CHEBI:597326"/>
    </cofactor>
</comment>
<dbReference type="Pfam" id="PF00291">
    <property type="entry name" value="PALP"/>
    <property type="match status" value="1"/>
</dbReference>
<keyword evidence="5" id="KW-0028">Amino-acid biosynthesis</keyword>
<dbReference type="HAMAP" id="MF_00133">
    <property type="entry name" value="Trp_synth_beta"/>
    <property type="match status" value="1"/>
</dbReference>
<dbReference type="AlphaFoldDB" id="A0A9N8HA68"/>
<dbReference type="GO" id="GO:0005737">
    <property type="term" value="C:cytoplasm"/>
    <property type="evidence" value="ECO:0007669"/>
    <property type="project" value="TreeGrafter"/>
</dbReference>
<dbReference type="NCBIfam" id="TIGR00263">
    <property type="entry name" value="trpB"/>
    <property type="match status" value="1"/>
</dbReference>
<dbReference type="Proteomes" id="UP001153069">
    <property type="component" value="Unassembled WGS sequence"/>
</dbReference>
<dbReference type="Pfam" id="PF00290">
    <property type="entry name" value="Trp_syntA"/>
    <property type="match status" value="1"/>
</dbReference>
<comment type="function">
    <text evidence="2">The alpha subunit is responsible for the aldol cleavage of indoleglycerol phosphate to indole and glyceraldehyde 3-phosphate.</text>
</comment>
<dbReference type="CDD" id="cd04724">
    <property type="entry name" value="Tryptophan_synthase_alpha"/>
    <property type="match status" value="1"/>
</dbReference>
<protein>
    <recommendedName>
        <fullName evidence="4">tryptophan synthase</fullName>
        <ecNumber evidence="4">4.2.1.20</ecNumber>
    </recommendedName>
</protein>
<dbReference type="HAMAP" id="MF_00131">
    <property type="entry name" value="Trp_synth_alpha"/>
    <property type="match status" value="1"/>
</dbReference>
<evidence type="ECO:0000256" key="9">
    <source>
        <dbReference type="ARBA" id="ARBA00023239"/>
    </source>
</evidence>
<evidence type="ECO:0000256" key="6">
    <source>
        <dbReference type="ARBA" id="ARBA00022822"/>
    </source>
</evidence>
<dbReference type="InterPro" id="IPR013785">
    <property type="entry name" value="Aldolase_TIM"/>
</dbReference>
<name>A0A9N8HA68_9STRA</name>